<dbReference type="EMBL" id="JAGSNF010000003">
    <property type="protein sequence ID" value="MBR7742082.1"/>
    <property type="molecule type" value="Genomic_DNA"/>
</dbReference>
<dbReference type="RefSeq" id="WP_211601253.1">
    <property type="nucleotide sequence ID" value="NZ_JAGSNF010000003.1"/>
</dbReference>
<organism evidence="1 2">
    <name type="scientific">Phycicoccus avicenniae</name>
    <dbReference type="NCBI Taxonomy" id="2828860"/>
    <lineage>
        <taxon>Bacteria</taxon>
        <taxon>Bacillati</taxon>
        <taxon>Actinomycetota</taxon>
        <taxon>Actinomycetes</taxon>
        <taxon>Micrococcales</taxon>
        <taxon>Intrasporangiaceae</taxon>
        <taxon>Phycicoccus</taxon>
    </lineage>
</organism>
<evidence type="ECO:0008006" key="3">
    <source>
        <dbReference type="Google" id="ProtNLM"/>
    </source>
</evidence>
<dbReference type="Proteomes" id="UP000677016">
    <property type="component" value="Unassembled WGS sequence"/>
</dbReference>
<keyword evidence="2" id="KW-1185">Reference proteome</keyword>
<evidence type="ECO:0000313" key="2">
    <source>
        <dbReference type="Proteomes" id="UP000677016"/>
    </source>
</evidence>
<protein>
    <recommendedName>
        <fullName evidence="3">Polysaccharide pyruvyl transferase family protein</fullName>
    </recommendedName>
</protein>
<dbReference type="AlphaFoldDB" id="A0A941D7T0"/>
<evidence type="ECO:0000313" key="1">
    <source>
        <dbReference type="EMBL" id="MBR7742082.1"/>
    </source>
</evidence>
<accession>A0A941D7T0</accession>
<name>A0A941D7T0_9MICO</name>
<proteinExistence type="predicted"/>
<comment type="caution">
    <text evidence="1">The sequence shown here is derived from an EMBL/GenBank/DDBJ whole genome shotgun (WGS) entry which is preliminary data.</text>
</comment>
<reference evidence="1" key="1">
    <citation type="submission" date="2021-04" db="EMBL/GenBank/DDBJ databases">
        <title>Phycicoccus avicenniae sp. nov., a novel endophytic actinomycetes isolated from branch of Avicennia mariana.</title>
        <authorList>
            <person name="Tuo L."/>
        </authorList>
    </citation>
    <scope>NUCLEOTIDE SEQUENCE</scope>
    <source>
        <strain evidence="1">BSK3Z-2</strain>
    </source>
</reference>
<sequence length="603" mass="64050">MPRGDLVVCSFHTADPYYTGFADALRAGLDAQGIPHDVHRLVKGPDDDWADMTRRKVGILDAACRAHPDKKVFWIDVDCSLVDLPDLVADFSADVIGFQRGFADPLSIGYGRRTRFWEPCFFGINTTPSARDFVATAAALERSSSLKATDDYFFEEAWRTRAAGMSFQVIPSAAVVGRGADLPGVPQFFRFGSSGNVAEYRDKVVQHEPVGSGARPGPRERVTTLAHRTAKAVHHRLPAGARRQARDAADRLGITHLLTASDPVAGLPSGGDATAVARRAAVRTMVSAGQRGDLARVEAGMAAVEAAGGPSAAERAAHEAATAYAHYLAVGDGREPLPLSWWSRPFPGNFGDWLSPYLLQALSGRAVAYKAPTARTSSPHLVAVGSIGRFVSASSVVVGTGVSESDTWLDPAARYVSVRGPVTAAALRASGGPDVERFGDPGALLRRVLPLERGATNGRVALVRHVRHRDLPTILPEGTDELSVLAGTPGQVEDLVRTLVSYDRVVTSAMHVLVACQSYGIPCALVTFAGAEDAVHGTGVKYGDYVRGVGLGMSLTPAVVGLDLRRLDLDPLTTDDRVDDRTLDDVEDAVRTAADLVLTPAGV</sequence>
<gene>
    <name evidence="1" type="ORF">KC207_02080</name>
</gene>